<comment type="caution">
    <text evidence="1">The sequence shown here is derived from an EMBL/GenBank/DDBJ whole genome shotgun (WGS) entry which is preliminary data.</text>
</comment>
<organism evidence="1 2">
    <name type="scientific">Luteibacter yeojuensis</name>
    <dbReference type="NCBI Taxonomy" id="345309"/>
    <lineage>
        <taxon>Bacteria</taxon>
        <taxon>Pseudomonadati</taxon>
        <taxon>Pseudomonadota</taxon>
        <taxon>Gammaproteobacteria</taxon>
        <taxon>Lysobacterales</taxon>
        <taxon>Rhodanobacteraceae</taxon>
        <taxon>Luteibacter</taxon>
    </lineage>
</organism>
<dbReference type="RefSeq" id="WP_166698101.1">
    <property type="nucleotide sequence ID" value="NZ_JAAQTL010000001.1"/>
</dbReference>
<keyword evidence="2" id="KW-1185">Reference proteome</keyword>
<protein>
    <submittedName>
        <fullName evidence="1">Uncharacterized protein</fullName>
    </submittedName>
</protein>
<gene>
    <name evidence="1" type="ORF">HBF32_02770</name>
</gene>
<sequence>MTERYTPERLKDLAEQYDCGAEDYHYSGQISDALHQAASDAARIAEHEADAERLDWLARHPTMSIHGSDERGSWSVIDGSNGLTFASRNEPTYRAAIDAARSRT</sequence>
<reference evidence="1 2" key="1">
    <citation type="journal article" date="2006" name="Int. J. Syst. Evol. Microbiol.">
        <title>Dyella yeojuensis sp. nov., isolated from greenhouse soil in Korea.</title>
        <authorList>
            <person name="Kim B.Y."/>
            <person name="Weon H.Y."/>
            <person name="Lee K.H."/>
            <person name="Seok S.J."/>
            <person name="Kwon S.W."/>
            <person name="Go S.J."/>
            <person name="Stackebrandt E."/>
        </authorList>
    </citation>
    <scope>NUCLEOTIDE SEQUENCE [LARGE SCALE GENOMIC DNA]</scope>
    <source>
        <strain evidence="1 2">DSM 17673</strain>
    </source>
</reference>
<accession>A0A7X5QS78</accession>
<dbReference type="EMBL" id="JAAQTL010000001">
    <property type="protein sequence ID" value="NID14384.1"/>
    <property type="molecule type" value="Genomic_DNA"/>
</dbReference>
<evidence type="ECO:0000313" key="2">
    <source>
        <dbReference type="Proteomes" id="UP000518878"/>
    </source>
</evidence>
<evidence type="ECO:0000313" key="1">
    <source>
        <dbReference type="EMBL" id="NID14384.1"/>
    </source>
</evidence>
<proteinExistence type="predicted"/>
<dbReference type="AlphaFoldDB" id="A0A7X5QS78"/>
<dbReference type="Proteomes" id="UP000518878">
    <property type="component" value="Unassembled WGS sequence"/>
</dbReference>
<name>A0A7X5QS78_9GAMM</name>